<dbReference type="InterPro" id="IPR011042">
    <property type="entry name" value="6-blade_b-propeller_TolB-like"/>
</dbReference>
<dbReference type="AlphaFoldDB" id="A0A4U3M1F6"/>
<dbReference type="InterPro" id="IPR011659">
    <property type="entry name" value="WD40"/>
</dbReference>
<keyword evidence="4" id="KW-1185">Reference proteome</keyword>
<gene>
    <name evidence="3" type="ORF">FDA38_06335</name>
</gene>
<dbReference type="Proteomes" id="UP000305836">
    <property type="component" value="Unassembled WGS sequence"/>
</dbReference>
<dbReference type="PROSITE" id="PS51257">
    <property type="entry name" value="PROKAR_LIPOPROTEIN"/>
    <property type="match status" value="1"/>
</dbReference>
<evidence type="ECO:0000313" key="4">
    <source>
        <dbReference type="Proteomes" id="UP000305836"/>
    </source>
</evidence>
<sequence>MRRWLVAVFALVVAACLLSAPTAASAGGGRSGNGQWIAYQSSRSGQEGVWLIRPDGTHNHEVATDAPGERLLPDWSPDGRYLAFISRSENGDLIYEYDTIKHTSRQLFDCNSPCVGYDEPAYSPDGRHMAFIRYLGPFSDEGLPADCSLWIGDRRTGAVRQITSNRGTECDREYNPTWSPDGKHLAYWRDPYVDGRPTGTAVFTIRADGTGEHRLTNPAMFAGSPSWSPDGQWIVFSTYPLAEFQCCQISNLYRIRPNGTRMQKLTNLRTDQLRATQPRYAPDGKNLVVTAVTPTTRSLWILPATGGRPRTVAPGGPFPDFYTHGTWQPKHR</sequence>
<dbReference type="PANTHER" id="PTHR36842:SF1">
    <property type="entry name" value="PROTEIN TOLB"/>
    <property type="match status" value="1"/>
</dbReference>
<proteinExistence type="inferred from homology"/>
<organism evidence="3 4">
    <name type="scientific">Kribbella jiaozuonensis</name>
    <dbReference type="NCBI Taxonomy" id="2575441"/>
    <lineage>
        <taxon>Bacteria</taxon>
        <taxon>Bacillati</taxon>
        <taxon>Actinomycetota</taxon>
        <taxon>Actinomycetes</taxon>
        <taxon>Propionibacteriales</taxon>
        <taxon>Kribbellaceae</taxon>
        <taxon>Kribbella</taxon>
    </lineage>
</organism>
<evidence type="ECO:0000256" key="1">
    <source>
        <dbReference type="ARBA" id="ARBA00009820"/>
    </source>
</evidence>
<feature type="signal peptide" evidence="2">
    <location>
        <begin position="1"/>
        <end position="26"/>
    </location>
</feature>
<dbReference type="Pfam" id="PF07676">
    <property type="entry name" value="PD40"/>
    <property type="match status" value="4"/>
</dbReference>
<evidence type="ECO:0000313" key="3">
    <source>
        <dbReference type="EMBL" id="TKK82401.1"/>
    </source>
</evidence>
<evidence type="ECO:0008006" key="5">
    <source>
        <dbReference type="Google" id="ProtNLM"/>
    </source>
</evidence>
<accession>A0A4U3M1F6</accession>
<dbReference type="Gene3D" id="2.120.10.30">
    <property type="entry name" value="TolB, C-terminal domain"/>
    <property type="match status" value="2"/>
</dbReference>
<evidence type="ECO:0000256" key="2">
    <source>
        <dbReference type="SAM" id="SignalP"/>
    </source>
</evidence>
<name>A0A4U3M1F6_9ACTN</name>
<comment type="caution">
    <text evidence="3">The sequence shown here is derived from an EMBL/GenBank/DDBJ whole genome shotgun (WGS) entry which is preliminary data.</text>
</comment>
<feature type="chain" id="PRO_5020714042" description="WD40 repeat protein" evidence="2">
    <location>
        <begin position="27"/>
        <end position="332"/>
    </location>
</feature>
<dbReference type="PANTHER" id="PTHR36842">
    <property type="entry name" value="PROTEIN TOLB HOMOLOG"/>
    <property type="match status" value="1"/>
</dbReference>
<dbReference type="EMBL" id="SZPZ01000001">
    <property type="protein sequence ID" value="TKK82401.1"/>
    <property type="molecule type" value="Genomic_DNA"/>
</dbReference>
<dbReference type="OrthoDB" id="9758793at2"/>
<protein>
    <recommendedName>
        <fullName evidence="5">WD40 repeat protein</fullName>
    </recommendedName>
</protein>
<comment type="similarity">
    <text evidence="1">Belongs to the TolB family.</text>
</comment>
<keyword evidence="2" id="KW-0732">Signal</keyword>
<reference evidence="3 4" key="1">
    <citation type="submission" date="2019-04" db="EMBL/GenBank/DDBJ databases">
        <title>Kribbella sp. NEAU-THZ 27 nov., a novel actinomycete isolated from soil.</title>
        <authorList>
            <person name="Duan L."/>
        </authorList>
    </citation>
    <scope>NUCLEOTIDE SEQUENCE [LARGE SCALE GENOMIC DNA]</scope>
    <source>
        <strain evidence="4">NEAU-THZ27</strain>
    </source>
</reference>
<dbReference type="SUPFAM" id="SSF69304">
    <property type="entry name" value="Tricorn protease N-terminal domain"/>
    <property type="match status" value="1"/>
</dbReference>